<dbReference type="OrthoDB" id="9814826at2"/>
<feature type="domain" description="Transcription regulator PadR N-terminal" evidence="1">
    <location>
        <begin position="70"/>
        <end position="140"/>
    </location>
</feature>
<organism evidence="2 3">
    <name type="scientific">Proteobacteria bacterium 228</name>
    <dbReference type="NCBI Taxonomy" id="2083153"/>
    <lineage>
        <taxon>Bacteria</taxon>
        <taxon>Pseudomonadati</taxon>
        <taxon>Pseudomonadota</taxon>
    </lineage>
</organism>
<dbReference type="Gene3D" id="1.10.10.10">
    <property type="entry name" value="Winged helix-like DNA-binding domain superfamily/Winged helix DNA-binding domain"/>
    <property type="match status" value="1"/>
</dbReference>
<dbReference type="InterPro" id="IPR036388">
    <property type="entry name" value="WH-like_DNA-bd_sf"/>
</dbReference>
<dbReference type="PANTHER" id="PTHR43252">
    <property type="entry name" value="TRANSCRIPTIONAL REGULATOR YQJI"/>
    <property type="match status" value="1"/>
</dbReference>
<dbReference type="EMBL" id="PRLP01000154">
    <property type="protein sequence ID" value="PPC74268.1"/>
    <property type="molecule type" value="Genomic_DNA"/>
</dbReference>
<sequence>MKVRNMRFHQGMHDGRMGRGAGRGMGRAMEPVFIAAQGMAADMPVTGGRRGRGGRSGKRIFANGGMRLILLALIDRQPSYGYELIKAIETACAGAYIPSPGVLYPTLSLLEDQQLIEQADDASGARKIYRITPAGQTELTAQRDWVDLLFAQLSSVNVATPTSSFDKIVTQMRSLKAMLRGRLVSQSVSTAQVDQVSEVLQQAGEQIRQILVSSPAQAPATTAQGQQGEKA</sequence>
<evidence type="ECO:0000259" key="1">
    <source>
        <dbReference type="Pfam" id="PF03551"/>
    </source>
</evidence>
<evidence type="ECO:0000313" key="3">
    <source>
        <dbReference type="Proteomes" id="UP000238196"/>
    </source>
</evidence>
<accession>A0A2S5KHK5</accession>
<dbReference type="SUPFAM" id="SSF46785">
    <property type="entry name" value="Winged helix' DNA-binding domain"/>
    <property type="match status" value="1"/>
</dbReference>
<comment type="caution">
    <text evidence="2">The sequence shown here is derived from an EMBL/GenBank/DDBJ whole genome shotgun (WGS) entry which is preliminary data.</text>
</comment>
<reference evidence="2 3" key="1">
    <citation type="submission" date="2018-02" db="EMBL/GenBank/DDBJ databases">
        <title>novel marine gammaproteobacteria from coastal saline agro ecosystem.</title>
        <authorList>
            <person name="Krishnan R."/>
            <person name="Ramesh Kumar N."/>
        </authorList>
    </citation>
    <scope>NUCLEOTIDE SEQUENCE [LARGE SCALE GENOMIC DNA]</scope>
    <source>
        <strain evidence="2 3">228</strain>
    </source>
</reference>
<dbReference type="Proteomes" id="UP000238196">
    <property type="component" value="Unassembled WGS sequence"/>
</dbReference>
<dbReference type="AlphaFoldDB" id="A0A2S5KHK5"/>
<protein>
    <submittedName>
        <fullName evidence="2">PadR family transcriptional regulator</fullName>
    </submittedName>
</protein>
<proteinExistence type="predicted"/>
<dbReference type="PANTHER" id="PTHR43252:SF7">
    <property type="entry name" value="TRANSCRIPTIONAL REGULATOR YQJI"/>
    <property type="match status" value="1"/>
</dbReference>
<gene>
    <name evidence="2" type="ORF">C4K68_26810</name>
</gene>
<name>A0A2S5KHK5_9PROT</name>
<dbReference type="InterPro" id="IPR005149">
    <property type="entry name" value="Tscrpt_reg_PadR_N"/>
</dbReference>
<evidence type="ECO:0000313" key="2">
    <source>
        <dbReference type="EMBL" id="PPC74268.1"/>
    </source>
</evidence>
<dbReference type="Pfam" id="PF03551">
    <property type="entry name" value="PadR"/>
    <property type="match status" value="1"/>
</dbReference>
<dbReference type="InterPro" id="IPR036390">
    <property type="entry name" value="WH_DNA-bd_sf"/>
</dbReference>